<dbReference type="GO" id="GO:0042597">
    <property type="term" value="C:periplasmic space"/>
    <property type="evidence" value="ECO:0007669"/>
    <property type="project" value="UniProtKB-ARBA"/>
</dbReference>
<dbReference type="InterPro" id="IPR000914">
    <property type="entry name" value="SBP_5_dom"/>
</dbReference>
<dbReference type="PIRSF" id="PIRSF002741">
    <property type="entry name" value="MppA"/>
    <property type="match status" value="1"/>
</dbReference>
<evidence type="ECO:0000256" key="1">
    <source>
        <dbReference type="ARBA" id="ARBA00005695"/>
    </source>
</evidence>
<feature type="chain" id="PRO_5042051242" evidence="4">
    <location>
        <begin position="29"/>
        <end position="537"/>
    </location>
</feature>
<keyword evidence="2" id="KW-0813">Transport</keyword>
<evidence type="ECO:0000256" key="4">
    <source>
        <dbReference type="SAM" id="SignalP"/>
    </source>
</evidence>
<comment type="caution">
    <text evidence="6">The sequence shown here is derived from an EMBL/GenBank/DDBJ whole genome shotgun (WGS) entry which is preliminary data.</text>
</comment>
<comment type="similarity">
    <text evidence="1">Belongs to the bacterial solute-binding protein 5 family.</text>
</comment>
<dbReference type="GO" id="GO:0015833">
    <property type="term" value="P:peptide transport"/>
    <property type="evidence" value="ECO:0007669"/>
    <property type="project" value="TreeGrafter"/>
</dbReference>
<protein>
    <submittedName>
        <fullName evidence="6">Peptide/nickel transport system substrate-binding protein</fullName>
    </submittedName>
</protein>
<dbReference type="Proteomes" id="UP001180845">
    <property type="component" value="Unassembled WGS sequence"/>
</dbReference>
<evidence type="ECO:0000259" key="5">
    <source>
        <dbReference type="Pfam" id="PF00496"/>
    </source>
</evidence>
<reference evidence="6" key="1">
    <citation type="submission" date="2023-07" db="EMBL/GenBank/DDBJ databases">
        <title>Sequencing the genomes of 1000 actinobacteria strains.</title>
        <authorList>
            <person name="Klenk H.-P."/>
        </authorList>
    </citation>
    <scope>NUCLEOTIDE SEQUENCE</scope>
    <source>
        <strain evidence="6">DSM 45977</strain>
    </source>
</reference>
<dbReference type="SUPFAM" id="SSF53850">
    <property type="entry name" value="Periplasmic binding protein-like II"/>
    <property type="match status" value="1"/>
</dbReference>
<dbReference type="RefSeq" id="WP_310276556.1">
    <property type="nucleotide sequence ID" value="NZ_JAVDXW010000001.1"/>
</dbReference>
<keyword evidence="3 4" id="KW-0732">Signal</keyword>
<dbReference type="CDD" id="cd00995">
    <property type="entry name" value="PBP2_NikA_DppA_OppA_like"/>
    <property type="match status" value="1"/>
</dbReference>
<evidence type="ECO:0000313" key="7">
    <source>
        <dbReference type="Proteomes" id="UP001180845"/>
    </source>
</evidence>
<dbReference type="InterPro" id="IPR039424">
    <property type="entry name" value="SBP_5"/>
</dbReference>
<evidence type="ECO:0000256" key="3">
    <source>
        <dbReference type="ARBA" id="ARBA00022729"/>
    </source>
</evidence>
<dbReference type="PROSITE" id="PS51257">
    <property type="entry name" value="PROKAR_LIPOPROTEIN"/>
    <property type="match status" value="1"/>
</dbReference>
<feature type="domain" description="Solute-binding protein family 5" evidence="5">
    <location>
        <begin position="108"/>
        <end position="456"/>
    </location>
</feature>
<dbReference type="EMBL" id="JAVDXW010000001">
    <property type="protein sequence ID" value="MDR7303836.1"/>
    <property type="molecule type" value="Genomic_DNA"/>
</dbReference>
<keyword evidence="7" id="KW-1185">Reference proteome</keyword>
<evidence type="ECO:0000256" key="2">
    <source>
        <dbReference type="ARBA" id="ARBA00022448"/>
    </source>
</evidence>
<accession>A0AAE4CNV8</accession>
<proteinExistence type="inferred from homology"/>
<dbReference type="Pfam" id="PF00496">
    <property type="entry name" value="SBP_bac_5"/>
    <property type="match status" value="1"/>
</dbReference>
<evidence type="ECO:0000313" key="6">
    <source>
        <dbReference type="EMBL" id="MDR7303836.1"/>
    </source>
</evidence>
<dbReference type="AlphaFoldDB" id="A0AAE4CNV8"/>
<dbReference type="GO" id="GO:1904680">
    <property type="term" value="F:peptide transmembrane transporter activity"/>
    <property type="evidence" value="ECO:0007669"/>
    <property type="project" value="TreeGrafter"/>
</dbReference>
<dbReference type="PANTHER" id="PTHR30290">
    <property type="entry name" value="PERIPLASMIC BINDING COMPONENT OF ABC TRANSPORTER"/>
    <property type="match status" value="1"/>
</dbReference>
<organism evidence="6 7">
    <name type="scientific">Haloactinomyces albus</name>
    <dbReference type="NCBI Taxonomy" id="1352928"/>
    <lineage>
        <taxon>Bacteria</taxon>
        <taxon>Bacillati</taxon>
        <taxon>Actinomycetota</taxon>
        <taxon>Actinomycetes</taxon>
        <taxon>Actinopolysporales</taxon>
        <taxon>Actinopolysporaceae</taxon>
        <taxon>Haloactinomyces</taxon>
    </lineage>
</organism>
<feature type="signal peptide" evidence="4">
    <location>
        <begin position="1"/>
        <end position="28"/>
    </location>
</feature>
<dbReference type="Gene3D" id="3.40.190.10">
    <property type="entry name" value="Periplasmic binding protein-like II"/>
    <property type="match status" value="1"/>
</dbReference>
<dbReference type="PANTHER" id="PTHR30290:SF9">
    <property type="entry name" value="OLIGOPEPTIDE-BINDING PROTEIN APPA"/>
    <property type="match status" value="1"/>
</dbReference>
<dbReference type="Gene3D" id="3.10.105.10">
    <property type="entry name" value="Dipeptide-binding Protein, Domain 3"/>
    <property type="match status" value="1"/>
</dbReference>
<sequence length="537" mass="57383">MRTGRRRRPSGQAAGLLAAMALTASCTAGTGVTGGSEQGSGKAISYEVGMISPRPGGNPVDGGTLTFGAYSEPTVLDPARTIVAGSTGGVSMAAIYDVLMRYDTSSGEVVPQLAKALEHNADHTKWTLTLRDGVTFSDGTPLNAAAVKWSIERYVELGATDAALWSANVTGIATPDEHAVVFRLKRTWPSFAFMLAGGPGMIVARSAEEEGFTPVGAGPFVFDHHAPGEEIVLRSREDHWDGAAHLDQLRVIFLDSAETRLDSLRQGGIQAGFFRDPPAIEQAVGDGYAGFMNLVSLGNVAVINAAPGRPGADPRIRKAMHQAIDPQVIHERAYAGADLGSKAVFPEFSRWHTDTEPLPYDPKAARALVHQAKADGFDGVIRYTDAQDPASRATALAVKSMLERVGFTVELDLVRSVPDQISTVAVEGDYDVAGWGISWREAGPYARMFATLHSAGNLSVGMHTGPEMDTLIERFQQASTAEEQRAAMRGIQQLWNKTVPALVYGPTPELLTWSTSLRGVEGTLNSMVLLDEAWLAR</sequence>
<name>A0AAE4CNV8_9ACTN</name>
<dbReference type="GO" id="GO:0043190">
    <property type="term" value="C:ATP-binding cassette (ABC) transporter complex"/>
    <property type="evidence" value="ECO:0007669"/>
    <property type="project" value="InterPro"/>
</dbReference>
<dbReference type="InterPro" id="IPR030678">
    <property type="entry name" value="Peptide/Ni-bd"/>
</dbReference>
<gene>
    <name evidence="6" type="ORF">JOF55_004017</name>
</gene>